<keyword evidence="1 4" id="KW-0808">Transferase</keyword>
<keyword evidence="2" id="KW-0548">Nucleotidyltransferase</keyword>
<dbReference type="InterPro" id="IPR025877">
    <property type="entry name" value="MobA-like_NTP_Trfase"/>
</dbReference>
<evidence type="ECO:0000256" key="1">
    <source>
        <dbReference type="ARBA" id="ARBA00022679"/>
    </source>
</evidence>
<name>A0A7K4NRF7_9ARCH</name>
<feature type="domain" description="MobA-like NTP transferase" evidence="3">
    <location>
        <begin position="4"/>
        <end position="113"/>
    </location>
</feature>
<dbReference type="Pfam" id="PF12804">
    <property type="entry name" value="NTP_transf_3"/>
    <property type="match status" value="1"/>
</dbReference>
<evidence type="ECO:0000313" key="4">
    <source>
        <dbReference type="EMBL" id="NWK05491.1"/>
    </source>
</evidence>
<dbReference type="PANTHER" id="PTHR43584">
    <property type="entry name" value="NUCLEOTIDYL TRANSFERASE"/>
    <property type="match status" value="1"/>
</dbReference>
<organism evidence="4 5">
    <name type="scientific">Marine Group I thaumarchaeote</name>
    <dbReference type="NCBI Taxonomy" id="2511932"/>
    <lineage>
        <taxon>Archaea</taxon>
        <taxon>Nitrososphaerota</taxon>
        <taxon>Marine Group I</taxon>
    </lineage>
</organism>
<evidence type="ECO:0000313" key="5">
    <source>
        <dbReference type="Proteomes" id="UP000526196"/>
    </source>
</evidence>
<dbReference type="GO" id="GO:0016779">
    <property type="term" value="F:nucleotidyltransferase activity"/>
    <property type="evidence" value="ECO:0007669"/>
    <property type="project" value="UniProtKB-KW"/>
</dbReference>
<protein>
    <submittedName>
        <fullName evidence="4">NTP transferase domain-containing protein</fullName>
    </submittedName>
</protein>
<dbReference type="InterPro" id="IPR029044">
    <property type="entry name" value="Nucleotide-diphossugar_trans"/>
</dbReference>
<accession>A0A7K4NRF7</accession>
<comment type="caution">
    <text evidence="4">The sequence shown here is derived from an EMBL/GenBank/DDBJ whole genome shotgun (WGS) entry which is preliminary data.</text>
</comment>
<sequence length="249" mass="28411">MKAIFISAGEGSRLGNITKDLPKSLVDVNGKSILERQIETFRNNGIKEIIVIIGPNKDKFQLKNIEYVVDKKFHDHEQLGSLMAANKHFQNDVVISFGDVIVDNNIMKQVIESTYDIGVAIDLNWEKKYENRTQHPKSEADLALIKSNKLIKIKKNLNPTENHQLGEFLGIIKLNNVGSKKFLNIFERLNSSHQGEFHNAPSLQKAYLTDMIDELIQVNEVVNPIFVDGVWFEIDTIEDLENIREKIVD</sequence>
<proteinExistence type="predicted"/>
<dbReference type="AlphaFoldDB" id="A0A7K4NRF7"/>
<dbReference type="PANTHER" id="PTHR43584:SF8">
    <property type="entry name" value="N-ACETYLMURAMATE ALPHA-1-PHOSPHATE URIDYLYLTRANSFERASE"/>
    <property type="match status" value="1"/>
</dbReference>
<reference evidence="4 5" key="1">
    <citation type="journal article" date="2019" name="Environ. Microbiol.">
        <title>Genomics insights into ecotype formation of ammonia-oxidizing archaea in the deep ocean.</title>
        <authorList>
            <person name="Wang Y."/>
            <person name="Huang J.M."/>
            <person name="Cui G.J."/>
            <person name="Nunoura T."/>
            <person name="Takaki Y."/>
            <person name="Li W.L."/>
            <person name="Li J."/>
            <person name="Gao Z.M."/>
            <person name="Takai K."/>
            <person name="Zhang A.Q."/>
            <person name="Stepanauskas R."/>
        </authorList>
    </citation>
    <scope>NUCLEOTIDE SEQUENCE [LARGE SCALE GENOMIC DNA]</scope>
    <source>
        <strain evidence="4 5">F20</strain>
    </source>
</reference>
<evidence type="ECO:0000256" key="2">
    <source>
        <dbReference type="ARBA" id="ARBA00022695"/>
    </source>
</evidence>
<dbReference type="EMBL" id="JACASX010000009">
    <property type="protein sequence ID" value="NWK05491.1"/>
    <property type="molecule type" value="Genomic_DNA"/>
</dbReference>
<gene>
    <name evidence="4" type="ORF">HX833_05305</name>
</gene>
<dbReference type="SUPFAM" id="SSF53448">
    <property type="entry name" value="Nucleotide-diphospho-sugar transferases"/>
    <property type="match status" value="1"/>
</dbReference>
<dbReference type="InterPro" id="IPR050065">
    <property type="entry name" value="GlmU-like"/>
</dbReference>
<dbReference type="Gene3D" id="3.90.550.10">
    <property type="entry name" value="Spore Coat Polysaccharide Biosynthesis Protein SpsA, Chain A"/>
    <property type="match status" value="1"/>
</dbReference>
<evidence type="ECO:0000259" key="3">
    <source>
        <dbReference type="Pfam" id="PF12804"/>
    </source>
</evidence>
<dbReference type="Proteomes" id="UP000526196">
    <property type="component" value="Unassembled WGS sequence"/>
</dbReference>